<dbReference type="PANTHER" id="PTHR43245:SF58">
    <property type="entry name" value="BLL5923 PROTEIN"/>
    <property type="match status" value="1"/>
</dbReference>
<accession>A0ABR5Z4S4</accession>
<evidence type="ECO:0000313" key="2">
    <source>
        <dbReference type="EMBL" id="MBA1275225.1"/>
    </source>
</evidence>
<proteinExistence type="predicted"/>
<dbReference type="PANTHER" id="PTHR43245">
    <property type="entry name" value="BIFUNCTIONAL POLYMYXIN RESISTANCE PROTEIN ARNA"/>
    <property type="match status" value="1"/>
</dbReference>
<dbReference type="Pfam" id="PF01370">
    <property type="entry name" value="Epimerase"/>
    <property type="match status" value="1"/>
</dbReference>
<dbReference type="InterPro" id="IPR001509">
    <property type="entry name" value="Epimerase_deHydtase"/>
</dbReference>
<dbReference type="InterPro" id="IPR036291">
    <property type="entry name" value="NAD(P)-bd_dom_sf"/>
</dbReference>
<comment type="caution">
    <text evidence="2">The sequence shown here is derived from an EMBL/GenBank/DDBJ whole genome shotgun (WGS) entry which is preliminary data.</text>
</comment>
<dbReference type="Gene3D" id="3.40.50.720">
    <property type="entry name" value="NAD(P)-binding Rossmann-like Domain"/>
    <property type="match status" value="1"/>
</dbReference>
<dbReference type="CDD" id="cd05232">
    <property type="entry name" value="UDP_G4E_4_SDR_e"/>
    <property type="match status" value="1"/>
</dbReference>
<keyword evidence="3" id="KW-1185">Reference proteome</keyword>
<dbReference type="EMBL" id="JAAMRF010000009">
    <property type="protein sequence ID" value="MBA1275225.1"/>
    <property type="molecule type" value="Genomic_DNA"/>
</dbReference>
<evidence type="ECO:0000313" key="3">
    <source>
        <dbReference type="Proteomes" id="UP000786387"/>
    </source>
</evidence>
<name>A0ABR5Z4S4_9GAMM</name>
<reference evidence="2 3" key="1">
    <citation type="submission" date="2020-02" db="EMBL/GenBank/DDBJ databases">
        <title>Synteny-based analysis reveals conserved mechanism for high triclosan tolerance in Pseudomonas, as well as instances of horizontal transfer.</title>
        <authorList>
            <person name="Mcfarland A.G."/>
            <person name="Bertucci H.K."/>
            <person name="Litmann E."/>
            <person name="Shen J."/>
            <person name="Huttenhower C."/>
            <person name="Hartmann E.M."/>
        </authorList>
    </citation>
    <scope>NUCLEOTIDE SEQUENCE [LARGE SCALE GENOMIC DNA]</scope>
    <source>
        <strain evidence="2 3">115A1</strain>
    </source>
</reference>
<evidence type="ECO:0000259" key="1">
    <source>
        <dbReference type="Pfam" id="PF01370"/>
    </source>
</evidence>
<dbReference type="Proteomes" id="UP000786387">
    <property type="component" value="Unassembled WGS sequence"/>
</dbReference>
<gene>
    <name evidence="2" type="ORF">G7026_17885</name>
</gene>
<sequence>MRVLVTGASGFVGAALVTMLKRQGHDLVAATRGPVSVPVDGVEYHAVGDIGNAPDWQAVLPNIDVVVHAAARVHVMDERSQDPLQAFRRVNVVATLDLARRAAESGARRFIFISSVKVNGEFTLPDRPFRPDDEPAPLDPYGISKLEAEQGLLALSRQCAMDVVIIRPVLVYGPGVKANFRSMMNWLCRGIPLPLGAVANRRSLVALDNLTDLVATCLAHPAAADQIFLVSDGEDVSTPELLQRMAGVLGRRARLVAIPVGWMTAFARVLGRGAIVQRLCGSLQVDITKNETLLGWRPPVLMNQALARTAADYLEHRS</sequence>
<feature type="domain" description="NAD-dependent epimerase/dehydratase" evidence="1">
    <location>
        <begin position="3"/>
        <end position="225"/>
    </location>
</feature>
<organism evidence="2 3">
    <name type="scientific">Stutzerimonas azotifigens</name>
    <dbReference type="NCBI Taxonomy" id="291995"/>
    <lineage>
        <taxon>Bacteria</taxon>
        <taxon>Pseudomonadati</taxon>
        <taxon>Pseudomonadota</taxon>
        <taxon>Gammaproteobacteria</taxon>
        <taxon>Pseudomonadales</taxon>
        <taxon>Pseudomonadaceae</taxon>
        <taxon>Stutzerimonas</taxon>
    </lineage>
</organism>
<dbReference type="InterPro" id="IPR050177">
    <property type="entry name" value="Lipid_A_modif_metabolic_enz"/>
</dbReference>
<protein>
    <submittedName>
        <fullName evidence="2">SDR family oxidoreductase</fullName>
    </submittedName>
</protein>
<dbReference type="RefSeq" id="WP_181072255.1">
    <property type="nucleotide sequence ID" value="NZ_JAAMRF010000009.1"/>
</dbReference>
<dbReference type="SUPFAM" id="SSF51735">
    <property type="entry name" value="NAD(P)-binding Rossmann-fold domains"/>
    <property type="match status" value="1"/>
</dbReference>